<evidence type="ECO:0000256" key="1">
    <source>
        <dbReference type="ARBA" id="ARBA00005179"/>
    </source>
</evidence>
<evidence type="ECO:0000259" key="7">
    <source>
        <dbReference type="Pfam" id="PF13193"/>
    </source>
</evidence>
<organism evidence="8 9">
    <name type="scientific">Apodospora peruviana</name>
    <dbReference type="NCBI Taxonomy" id="516989"/>
    <lineage>
        <taxon>Eukaryota</taxon>
        <taxon>Fungi</taxon>
        <taxon>Dikarya</taxon>
        <taxon>Ascomycota</taxon>
        <taxon>Pezizomycotina</taxon>
        <taxon>Sordariomycetes</taxon>
        <taxon>Sordariomycetidae</taxon>
        <taxon>Sordariales</taxon>
        <taxon>Lasiosphaeriaceae</taxon>
        <taxon>Apodospora</taxon>
    </lineage>
</organism>
<comment type="pathway">
    <text evidence="1">Secondary metabolite biosynthesis.</text>
</comment>
<dbReference type="GO" id="GO:0019748">
    <property type="term" value="P:secondary metabolic process"/>
    <property type="evidence" value="ECO:0007669"/>
    <property type="project" value="TreeGrafter"/>
</dbReference>
<dbReference type="GO" id="GO:0005524">
    <property type="term" value="F:ATP binding"/>
    <property type="evidence" value="ECO:0007669"/>
    <property type="project" value="UniProtKB-KW"/>
</dbReference>
<dbReference type="PANTHER" id="PTHR24096:SF317">
    <property type="entry name" value="ADENYLATE-FORMING ENZYME AFEA"/>
    <property type="match status" value="1"/>
</dbReference>
<accession>A0AAE0IQN2</accession>
<proteinExistence type="inferred from homology"/>
<evidence type="ECO:0000256" key="3">
    <source>
        <dbReference type="ARBA" id="ARBA00022598"/>
    </source>
</evidence>
<sequence>MGCIFSRPKPTTELDVPVTDIVSYAFQRQRDYDEESKKLFINADDPSQFLSAYQTKLLVRRLIFGLQAAGLKRGDAVLLHLANHYLYGTLFLAIIGAGGVCVGSNPAYQFFELNHTVDLASPRFIITTETIFPLVQQVCQKRGIALDNVFLLETCPNKHPLSSHPASTTVTCSAGGVKPFTSLLAHGNQEADWLRLGSKSEMQSTMAVYYSTSGTTGLPKLAMVSHYAVLAQQVSLHHNQSYQSYEVTRLAALPLFHIFGSAWAFFAPLQFGQPVYVMARFTTIDNFAENIERYSISETYVSPPLVHALNGCPEAAAEKQLRTLRYIGVGGAPIDAVALRKLRGRLHPDATVSQVWGMTEFGPAALFRPGENDDTGSIGRPLQGYEMKLVDGTTRREVKGDGKTGELLVRAPGMMTGYKNLEVSPFEEGFGNKDGEKKWLRTGDIVHIKAGKLYVTGRAKELIKVRGWHVAPAEIEAVLLQHPDVADCAVVGTSIDGGVTEVPRAYVVRKHRQGQSLLSEKRLASAEDIYDYVRQQLASYKRLDGGVVFVDSIPRTASGKTQRFKLAEMDKKDEVVEILLEEG</sequence>
<feature type="domain" description="AMP-binding enzyme C-terminal" evidence="7">
    <location>
        <begin position="474"/>
        <end position="560"/>
    </location>
</feature>
<dbReference type="AlphaFoldDB" id="A0AAE0IQN2"/>
<evidence type="ECO:0000313" key="8">
    <source>
        <dbReference type="EMBL" id="KAK3329265.1"/>
    </source>
</evidence>
<keyword evidence="5" id="KW-0067">ATP-binding</keyword>
<evidence type="ECO:0000256" key="4">
    <source>
        <dbReference type="ARBA" id="ARBA00022741"/>
    </source>
</evidence>
<reference evidence="8" key="1">
    <citation type="journal article" date="2023" name="Mol. Phylogenet. Evol.">
        <title>Genome-scale phylogeny and comparative genomics of the fungal order Sordariales.</title>
        <authorList>
            <person name="Hensen N."/>
            <person name="Bonometti L."/>
            <person name="Westerberg I."/>
            <person name="Brannstrom I.O."/>
            <person name="Guillou S."/>
            <person name="Cros-Aarteil S."/>
            <person name="Calhoun S."/>
            <person name="Haridas S."/>
            <person name="Kuo A."/>
            <person name="Mondo S."/>
            <person name="Pangilinan J."/>
            <person name="Riley R."/>
            <person name="LaButti K."/>
            <person name="Andreopoulos B."/>
            <person name="Lipzen A."/>
            <person name="Chen C."/>
            <person name="Yan M."/>
            <person name="Daum C."/>
            <person name="Ng V."/>
            <person name="Clum A."/>
            <person name="Steindorff A."/>
            <person name="Ohm R.A."/>
            <person name="Martin F."/>
            <person name="Silar P."/>
            <person name="Natvig D.O."/>
            <person name="Lalanne C."/>
            <person name="Gautier V."/>
            <person name="Ament-Velasquez S.L."/>
            <person name="Kruys A."/>
            <person name="Hutchinson M.I."/>
            <person name="Powell A.J."/>
            <person name="Barry K."/>
            <person name="Miller A.N."/>
            <person name="Grigoriev I.V."/>
            <person name="Debuchy R."/>
            <person name="Gladieux P."/>
            <person name="Hiltunen Thoren M."/>
            <person name="Johannesson H."/>
        </authorList>
    </citation>
    <scope>NUCLEOTIDE SEQUENCE</scope>
    <source>
        <strain evidence="8">CBS 118394</strain>
    </source>
</reference>
<evidence type="ECO:0000256" key="2">
    <source>
        <dbReference type="ARBA" id="ARBA00006432"/>
    </source>
</evidence>
<dbReference type="Pfam" id="PF00501">
    <property type="entry name" value="AMP-binding"/>
    <property type="match status" value="1"/>
</dbReference>
<protein>
    <submittedName>
        <fullName evidence="8">Uncharacterized protein</fullName>
    </submittedName>
</protein>
<dbReference type="InterPro" id="IPR045851">
    <property type="entry name" value="AMP-bd_C_sf"/>
</dbReference>
<feature type="domain" description="AMP-dependent synthetase/ligase" evidence="6">
    <location>
        <begin position="45"/>
        <end position="418"/>
    </location>
</feature>
<reference evidence="8" key="2">
    <citation type="submission" date="2023-06" db="EMBL/GenBank/DDBJ databases">
        <authorList>
            <consortium name="Lawrence Berkeley National Laboratory"/>
            <person name="Haridas S."/>
            <person name="Hensen N."/>
            <person name="Bonometti L."/>
            <person name="Westerberg I."/>
            <person name="Brannstrom I.O."/>
            <person name="Guillou S."/>
            <person name="Cros-Aarteil S."/>
            <person name="Calhoun S."/>
            <person name="Kuo A."/>
            <person name="Mondo S."/>
            <person name="Pangilinan J."/>
            <person name="Riley R."/>
            <person name="Labutti K."/>
            <person name="Andreopoulos B."/>
            <person name="Lipzen A."/>
            <person name="Chen C."/>
            <person name="Yanf M."/>
            <person name="Daum C."/>
            <person name="Ng V."/>
            <person name="Clum A."/>
            <person name="Steindorff A."/>
            <person name="Ohm R."/>
            <person name="Martin F."/>
            <person name="Silar P."/>
            <person name="Natvig D."/>
            <person name="Lalanne C."/>
            <person name="Gautier V."/>
            <person name="Ament-Velasquez S.L."/>
            <person name="Kruys A."/>
            <person name="Hutchinson M.I."/>
            <person name="Powell A.J."/>
            <person name="Barry K."/>
            <person name="Miller A.N."/>
            <person name="Grigoriev I.V."/>
            <person name="Debuchy R."/>
            <person name="Gladieux P."/>
            <person name="Thoren M.H."/>
            <person name="Johannesson H."/>
        </authorList>
    </citation>
    <scope>NUCLEOTIDE SEQUENCE</scope>
    <source>
        <strain evidence="8">CBS 118394</strain>
    </source>
</reference>
<comment type="similarity">
    <text evidence="2">Belongs to the ATP-dependent AMP-binding enzyme family.</text>
</comment>
<dbReference type="Pfam" id="PF13193">
    <property type="entry name" value="AMP-binding_C"/>
    <property type="match status" value="1"/>
</dbReference>
<dbReference type="SUPFAM" id="SSF56801">
    <property type="entry name" value="Acetyl-CoA synthetase-like"/>
    <property type="match status" value="1"/>
</dbReference>
<dbReference type="Gene3D" id="3.30.300.30">
    <property type="match status" value="1"/>
</dbReference>
<evidence type="ECO:0000313" key="9">
    <source>
        <dbReference type="Proteomes" id="UP001283341"/>
    </source>
</evidence>
<comment type="caution">
    <text evidence="8">The sequence shown here is derived from an EMBL/GenBank/DDBJ whole genome shotgun (WGS) entry which is preliminary data.</text>
</comment>
<keyword evidence="9" id="KW-1185">Reference proteome</keyword>
<keyword evidence="4" id="KW-0547">Nucleotide-binding</keyword>
<dbReference type="EMBL" id="JAUEDM010000001">
    <property type="protein sequence ID" value="KAK3329265.1"/>
    <property type="molecule type" value="Genomic_DNA"/>
</dbReference>
<dbReference type="PANTHER" id="PTHR24096">
    <property type="entry name" value="LONG-CHAIN-FATTY-ACID--COA LIGASE"/>
    <property type="match status" value="1"/>
</dbReference>
<dbReference type="InterPro" id="IPR025110">
    <property type="entry name" value="AMP-bd_C"/>
</dbReference>
<evidence type="ECO:0000259" key="6">
    <source>
        <dbReference type="Pfam" id="PF00501"/>
    </source>
</evidence>
<dbReference type="GO" id="GO:0016405">
    <property type="term" value="F:CoA-ligase activity"/>
    <property type="evidence" value="ECO:0007669"/>
    <property type="project" value="TreeGrafter"/>
</dbReference>
<dbReference type="Proteomes" id="UP001283341">
    <property type="component" value="Unassembled WGS sequence"/>
</dbReference>
<name>A0AAE0IQN2_9PEZI</name>
<evidence type="ECO:0000256" key="5">
    <source>
        <dbReference type="ARBA" id="ARBA00022840"/>
    </source>
</evidence>
<gene>
    <name evidence="8" type="ORF">B0H66DRAFT_17707</name>
</gene>
<dbReference type="InterPro" id="IPR000873">
    <property type="entry name" value="AMP-dep_synth/lig_dom"/>
</dbReference>
<dbReference type="Gene3D" id="3.40.50.12780">
    <property type="entry name" value="N-terminal domain of ligase-like"/>
    <property type="match status" value="1"/>
</dbReference>
<dbReference type="InterPro" id="IPR042099">
    <property type="entry name" value="ANL_N_sf"/>
</dbReference>
<keyword evidence="3" id="KW-0436">Ligase</keyword>